<dbReference type="RefSeq" id="WP_190887745.1">
    <property type="nucleotide sequence ID" value="NZ_JACWZY010000011.1"/>
</dbReference>
<feature type="domain" description="Chorismate-utilising enzyme C-terminal" evidence="6">
    <location>
        <begin position="165"/>
        <end position="428"/>
    </location>
</feature>
<dbReference type="NCBIfam" id="TIGR00543">
    <property type="entry name" value="isochor_syn"/>
    <property type="match status" value="1"/>
</dbReference>
<sequence>MQSDTLRNRTSFNHTSENQPKAIDLWDAALTTGFPAALWRLPNQQEKHLLVSFDEKLPRVSADLDELPAGFLISPFDNLAKNAPVEAQLSEHLDTSDYVPQTLFLRADIQAIVDENAMFVSDHNRQREEVSEQARQFWKAVRIHQNTDKSTSPVRATLLDDPDAQANYERNVAEAIAAMQRGDFRKVVLSRTKQLVFSSAPNAITLFDKLCQQYPTAFVSAVSIPEKGQIWISATPERLVSVDANGIFRTAALAGTQSAFNPDGTAKRPPEAMWSQKEIEEQALVCRYIIECFKKIRLREYLEEGPKSIIAGNLMHLGTTFTVDTQAVRYPQLGTVMLRLLHPTSAVCGMPRDVAFDFIRRHETHDREFYSGFLGPVNIDDQQSGPASHIFVHIRCMKLEGKQATLFAGAGLTEHSNPEREWHETDMKCQTLLSVMSK</sequence>
<dbReference type="InterPro" id="IPR004561">
    <property type="entry name" value="IsoChor_synthase"/>
</dbReference>
<dbReference type="AlphaFoldDB" id="A0A927AR89"/>
<dbReference type="SUPFAM" id="SSF56322">
    <property type="entry name" value="ADC synthase"/>
    <property type="match status" value="1"/>
</dbReference>
<comment type="similarity">
    <text evidence="2">Belongs to the isochorismate synthase family.</text>
</comment>
<comment type="catalytic activity">
    <reaction evidence="1">
        <text>chorismate = isochorismate</text>
        <dbReference type="Rhea" id="RHEA:18985"/>
        <dbReference type="ChEBI" id="CHEBI:29748"/>
        <dbReference type="ChEBI" id="CHEBI:29780"/>
        <dbReference type="EC" id="5.4.4.2"/>
    </reaction>
</comment>
<gene>
    <name evidence="7" type="ORF">IC229_14680</name>
</gene>
<evidence type="ECO:0000256" key="3">
    <source>
        <dbReference type="ARBA" id="ARBA00012824"/>
    </source>
</evidence>
<evidence type="ECO:0000256" key="5">
    <source>
        <dbReference type="ARBA" id="ARBA00041564"/>
    </source>
</evidence>
<dbReference type="EC" id="5.4.4.2" evidence="3"/>
<keyword evidence="8" id="KW-1185">Reference proteome</keyword>
<dbReference type="PANTHER" id="PTHR42839:SF2">
    <property type="entry name" value="ISOCHORISMATE SYNTHASE ENTC"/>
    <property type="match status" value="1"/>
</dbReference>
<evidence type="ECO:0000259" key="6">
    <source>
        <dbReference type="Pfam" id="PF00425"/>
    </source>
</evidence>
<evidence type="ECO:0000313" key="7">
    <source>
        <dbReference type="EMBL" id="MBD2701891.1"/>
    </source>
</evidence>
<organism evidence="7 8">
    <name type="scientific">Spirosoma profusum</name>
    <dbReference type="NCBI Taxonomy" id="2771354"/>
    <lineage>
        <taxon>Bacteria</taxon>
        <taxon>Pseudomonadati</taxon>
        <taxon>Bacteroidota</taxon>
        <taxon>Cytophagia</taxon>
        <taxon>Cytophagales</taxon>
        <taxon>Cytophagaceae</taxon>
        <taxon>Spirosoma</taxon>
    </lineage>
</organism>
<evidence type="ECO:0000256" key="1">
    <source>
        <dbReference type="ARBA" id="ARBA00000799"/>
    </source>
</evidence>
<dbReference type="InterPro" id="IPR015890">
    <property type="entry name" value="Chorismate_C"/>
</dbReference>
<proteinExistence type="inferred from homology"/>
<dbReference type="Proteomes" id="UP000598820">
    <property type="component" value="Unassembled WGS sequence"/>
</dbReference>
<dbReference type="EMBL" id="JACWZY010000011">
    <property type="protein sequence ID" value="MBD2701891.1"/>
    <property type="molecule type" value="Genomic_DNA"/>
</dbReference>
<accession>A0A927AR89</accession>
<dbReference type="GO" id="GO:0008909">
    <property type="term" value="F:isochorismate synthase activity"/>
    <property type="evidence" value="ECO:0007669"/>
    <property type="project" value="UniProtKB-EC"/>
</dbReference>
<comment type="caution">
    <text evidence="7">The sequence shown here is derived from an EMBL/GenBank/DDBJ whole genome shotgun (WGS) entry which is preliminary data.</text>
</comment>
<evidence type="ECO:0000256" key="2">
    <source>
        <dbReference type="ARBA" id="ARBA00005297"/>
    </source>
</evidence>
<keyword evidence="4 7" id="KW-0413">Isomerase</keyword>
<evidence type="ECO:0000256" key="4">
    <source>
        <dbReference type="ARBA" id="ARBA00023235"/>
    </source>
</evidence>
<dbReference type="InterPro" id="IPR005801">
    <property type="entry name" value="ADC_synthase"/>
</dbReference>
<evidence type="ECO:0000313" key="8">
    <source>
        <dbReference type="Proteomes" id="UP000598820"/>
    </source>
</evidence>
<reference evidence="7" key="1">
    <citation type="submission" date="2020-09" db="EMBL/GenBank/DDBJ databases">
        <authorList>
            <person name="Kim M.K."/>
        </authorList>
    </citation>
    <scope>NUCLEOTIDE SEQUENCE</scope>
    <source>
        <strain evidence="7">BT702</strain>
    </source>
</reference>
<name>A0A927AR89_9BACT</name>
<dbReference type="Gene3D" id="3.60.120.10">
    <property type="entry name" value="Anthranilate synthase"/>
    <property type="match status" value="1"/>
</dbReference>
<dbReference type="PANTHER" id="PTHR42839">
    <property type="entry name" value="ISOCHORISMATE SYNTHASE ENTC"/>
    <property type="match status" value="1"/>
</dbReference>
<dbReference type="Pfam" id="PF00425">
    <property type="entry name" value="Chorismate_bind"/>
    <property type="match status" value="1"/>
</dbReference>
<protein>
    <recommendedName>
        <fullName evidence="3">isochorismate synthase</fullName>
        <ecNumber evidence="3">5.4.4.2</ecNumber>
    </recommendedName>
    <alternativeName>
        <fullName evidence="5">Isochorismate mutase</fullName>
    </alternativeName>
</protein>